<gene>
    <name evidence="1" type="ORF">DFR43_12614</name>
</gene>
<evidence type="ECO:0000313" key="1">
    <source>
        <dbReference type="EMBL" id="TDQ37498.1"/>
    </source>
</evidence>
<dbReference type="Proteomes" id="UP000295510">
    <property type="component" value="Unassembled WGS sequence"/>
</dbReference>
<dbReference type="AlphaFoldDB" id="A0A4R6TUR7"/>
<dbReference type="RefSeq" id="WP_133599554.1">
    <property type="nucleotide sequence ID" value="NZ_SNYL01000026.1"/>
</dbReference>
<organism evidence="1 2">
    <name type="scientific">Tepidicella xavieri</name>
    <dbReference type="NCBI Taxonomy" id="360241"/>
    <lineage>
        <taxon>Bacteria</taxon>
        <taxon>Pseudomonadati</taxon>
        <taxon>Pseudomonadota</taxon>
        <taxon>Betaproteobacteria</taxon>
        <taxon>Burkholderiales</taxon>
        <taxon>Tepidicella</taxon>
    </lineage>
</organism>
<protein>
    <submittedName>
        <fullName evidence="1">Uncharacterized protein</fullName>
    </submittedName>
</protein>
<proteinExistence type="predicted"/>
<dbReference type="EMBL" id="SNYL01000026">
    <property type="protein sequence ID" value="TDQ37498.1"/>
    <property type="molecule type" value="Genomic_DNA"/>
</dbReference>
<name>A0A4R6TUR7_9BURK</name>
<dbReference type="OrthoDB" id="6000959at2"/>
<accession>A0A4R6TUR7</accession>
<evidence type="ECO:0000313" key="2">
    <source>
        <dbReference type="Proteomes" id="UP000295510"/>
    </source>
</evidence>
<reference evidence="1 2" key="1">
    <citation type="submission" date="2019-03" db="EMBL/GenBank/DDBJ databases">
        <title>Genomic Encyclopedia of Type Strains, Phase IV (KMG-IV): sequencing the most valuable type-strain genomes for metagenomic binning, comparative biology and taxonomic classification.</title>
        <authorList>
            <person name="Goeker M."/>
        </authorList>
    </citation>
    <scope>NUCLEOTIDE SEQUENCE [LARGE SCALE GENOMIC DNA]</scope>
    <source>
        <strain evidence="1 2">DSM 19605</strain>
    </source>
</reference>
<sequence>MTLLVTHLLSQSASDFVNIVWPAVKGLPLIGGGQLQPVEASSDAEFAKTLDMLAGIDAWQVLSSPAAMRGLASRVQWGQARNSFTVRIALPSGAETEYHKRIRALDQPELGFLYPHLTVQAYLDQAGGALRSAAVVRTADLFEKARLLVQNRPKLRLDERSKLFGFRQNPDGTEFLYMSWSYLLHQGVLAAENVWGGAQVSAARAATGRQRT</sequence>
<keyword evidence="2" id="KW-1185">Reference proteome</keyword>
<comment type="caution">
    <text evidence="1">The sequence shown here is derived from an EMBL/GenBank/DDBJ whole genome shotgun (WGS) entry which is preliminary data.</text>
</comment>